<evidence type="ECO:0000313" key="1">
    <source>
        <dbReference type="EMBL" id="KAJ3587743.1"/>
    </source>
</evidence>
<organism evidence="1 2">
    <name type="scientific">Muraenolepis orangiensis</name>
    <name type="common">Patagonian moray cod</name>
    <dbReference type="NCBI Taxonomy" id="630683"/>
    <lineage>
        <taxon>Eukaryota</taxon>
        <taxon>Metazoa</taxon>
        <taxon>Chordata</taxon>
        <taxon>Craniata</taxon>
        <taxon>Vertebrata</taxon>
        <taxon>Euteleostomi</taxon>
        <taxon>Actinopterygii</taxon>
        <taxon>Neopterygii</taxon>
        <taxon>Teleostei</taxon>
        <taxon>Neoteleostei</taxon>
        <taxon>Acanthomorphata</taxon>
        <taxon>Zeiogadaria</taxon>
        <taxon>Gadariae</taxon>
        <taxon>Gadiformes</taxon>
        <taxon>Muraenolepidoidei</taxon>
        <taxon>Muraenolepididae</taxon>
        <taxon>Muraenolepis</taxon>
    </lineage>
</organism>
<dbReference type="AlphaFoldDB" id="A0A9Q0I7J3"/>
<protein>
    <submittedName>
        <fullName evidence="1">Uncharacterized protein</fullName>
    </submittedName>
</protein>
<accession>A0A9Q0I7J3</accession>
<dbReference type="Proteomes" id="UP001148018">
    <property type="component" value="Unassembled WGS sequence"/>
</dbReference>
<keyword evidence="2" id="KW-1185">Reference proteome</keyword>
<reference evidence="1" key="1">
    <citation type="submission" date="2022-07" db="EMBL/GenBank/DDBJ databases">
        <title>Chromosome-level genome of Muraenolepis orangiensis.</title>
        <authorList>
            <person name="Kim J."/>
        </authorList>
    </citation>
    <scope>NUCLEOTIDE SEQUENCE</scope>
    <source>
        <strain evidence="1">KU_S4_2022</strain>
        <tissue evidence="1">Muscle</tissue>
    </source>
</reference>
<evidence type="ECO:0000313" key="2">
    <source>
        <dbReference type="Proteomes" id="UP001148018"/>
    </source>
</evidence>
<dbReference type="EMBL" id="JANIIK010000116">
    <property type="protein sequence ID" value="KAJ3587743.1"/>
    <property type="molecule type" value="Genomic_DNA"/>
</dbReference>
<comment type="caution">
    <text evidence="1">The sequence shown here is derived from an EMBL/GenBank/DDBJ whole genome shotgun (WGS) entry which is preliminary data.</text>
</comment>
<gene>
    <name evidence="1" type="ORF">NHX12_011340</name>
</gene>
<proteinExistence type="predicted"/>
<name>A0A9Q0I7J3_9TELE</name>
<sequence length="70" mass="7285">MMIHPGGGMAMSPNQAMMGMNMGGPHPGMRMGMGMNMGGQQPGMGMGMGMGMVQQQPKQDAFADFGNFGK</sequence>